<dbReference type="RefSeq" id="WP_100746399.1">
    <property type="nucleotide sequence ID" value="NZ_NPEF02000011.1"/>
</dbReference>
<feature type="domain" description="N-acetyltransferase" evidence="3">
    <location>
        <begin position="1"/>
        <end position="148"/>
    </location>
</feature>
<dbReference type="InterPro" id="IPR000182">
    <property type="entry name" value="GNAT_dom"/>
</dbReference>
<evidence type="ECO:0000256" key="2">
    <source>
        <dbReference type="ARBA" id="ARBA00023315"/>
    </source>
</evidence>
<dbReference type="PROSITE" id="PS51186">
    <property type="entry name" value="GNAT"/>
    <property type="match status" value="1"/>
</dbReference>
<evidence type="ECO:0000313" key="4">
    <source>
        <dbReference type="EMBL" id="MDV6235979.1"/>
    </source>
</evidence>
<protein>
    <submittedName>
        <fullName evidence="5">GNAT family N-acetyltransferase</fullName>
    </submittedName>
</protein>
<dbReference type="AlphaFoldDB" id="A0A2N0B5N5"/>
<dbReference type="GO" id="GO:0016747">
    <property type="term" value="F:acyltransferase activity, transferring groups other than amino-acyl groups"/>
    <property type="evidence" value="ECO:0007669"/>
    <property type="project" value="InterPro"/>
</dbReference>
<dbReference type="PANTHER" id="PTHR43877:SF2">
    <property type="entry name" value="AMINOALKYLPHOSPHONATE N-ACETYLTRANSFERASE-RELATED"/>
    <property type="match status" value="1"/>
</dbReference>
<dbReference type="EMBL" id="NPEF02000011">
    <property type="protein sequence ID" value="MDV6235979.1"/>
    <property type="molecule type" value="Genomic_DNA"/>
</dbReference>
<keyword evidence="1 5" id="KW-0808">Transferase</keyword>
<accession>A0A2N0BMD3</accession>
<evidence type="ECO:0000313" key="6">
    <source>
        <dbReference type="Proteomes" id="UP000232122"/>
    </source>
</evidence>
<organism evidence="5">
    <name type="scientific">Leptospira ellisii</name>
    <dbReference type="NCBI Taxonomy" id="2023197"/>
    <lineage>
        <taxon>Bacteria</taxon>
        <taxon>Pseudomonadati</taxon>
        <taxon>Spirochaetota</taxon>
        <taxon>Spirochaetia</taxon>
        <taxon>Leptospirales</taxon>
        <taxon>Leptospiraceae</taxon>
        <taxon>Leptospira</taxon>
    </lineage>
</organism>
<proteinExistence type="predicted"/>
<dbReference type="CDD" id="cd04301">
    <property type="entry name" value="NAT_SF"/>
    <property type="match status" value="1"/>
</dbReference>
<name>A0A2N0B5N5_9LEPT</name>
<dbReference type="Proteomes" id="UP000232122">
    <property type="component" value="Unassembled WGS sequence"/>
</dbReference>
<evidence type="ECO:0000313" key="5">
    <source>
        <dbReference type="EMBL" id="PJZ91864.1"/>
    </source>
</evidence>
<dbReference type="Pfam" id="PF00583">
    <property type="entry name" value="Acetyltransf_1"/>
    <property type="match status" value="1"/>
</dbReference>
<evidence type="ECO:0000259" key="3">
    <source>
        <dbReference type="PROSITE" id="PS51186"/>
    </source>
</evidence>
<dbReference type="EMBL" id="NPEF01000204">
    <property type="protein sequence ID" value="PJZ91864.1"/>
    <property type="molecule type" value="Genomic_DNA"/>
</dbReference>
<dbReference type="SUPFAM" id="SSF55729">
    <property type="entry name" value="Acyl-CoA N-acyltransferases (Nat)"/>
    <property type="match status" value="1"/>
</dbReference>
<keyword evidence="6" id="KW-1185">Reference proteome</keyword>
<dbReference type="Gene3D" id="3.40.630.30">
    <property type="match status" value="1"/>
</dbReference>
<reference evidence="4" key="3">
    <citation type="submission" date="2023-10" db="EMBL/GenBank/DDBJ databases">
        <authorList>
            <person name="Picardeau M."/>
            <person name="Thibeaux R."/>
        </authorList>
    </citation>
    <scope>NUCLEOTIDE SEQUENCE</scope>
    <source>
        <strain evidence="4">ATI7-C-A5</strain>
    </source>
</reference>
<keyword evidence="2" id="KW-0012">Acyltransferase</keyword>
<dbReference type="PANTHER" id="PTHR43877">
    <property type="entry name" value="AMINOALKYLPHOSPHONATE N-ACETYLTRANSFERASE-RELATED-RELATED"/>
    <property type="match status" value="1"/>
</dbReference>
<evidence type="ECO:0000256" key="1">
    <source>
        <dbReference type="ARBA" id="ARBA00022679"/>
    </source>
</evidence>
<reference evidence="5" key="1">
    <citation type="submission" date="2017-07" db="EMBL/GenBank/DDBJ databases">
        <title>Leptospira spp. isolated from tropical soils.</title>
        <authorList>
            <person name="Thibeaux R."/>
            <person name="Iraola G."/>
            <person name="Ferres I."/>
            <person name="Bierque E."/>
            <person name="Girault D."/>
            <person name="Soupe-Gilbert M.-E."/>
            <person name="Picardeau M."/>
            <person name="Goarant C."/>
        </authorList>
    </citation>
    <scope>NUCLEOTIDE SEQUENCE [LARGE SCALE GENOMIC DNA]</scope>
    <source>
        <strain evidence="5">ATI7-C-A5</strain>
    </source>
</reference>
<dbReference type="InterPro" id="IPR050832">
    <property type="entry name" value="Bact_Acetyltransf"/>
</dbReference>
<sequence length="148" mass="16761">MKVETARTEDLSALVRLFGEYRKFYGKKAEPESEKNYVLARMEAGDSHLCVARDEKGETVGFAQCYFTFSSLSMCKILILNDLYVAPSSRGQNAAKKIIEHVIEFSKDNGFRGIALETAASNSIARKIYEGFGFTNEDSFLHYYLEVR</sequence>
<gene>
    <name evidence="4" type="ORF">CH379_010125</name>
    <name evidence="5" type="ORF">CH379_16315</name>
</gene>
<dbReference type="InterPro" id="IPR016181">
    <property type="entry name" value="Acyl_CoA_acyltransferase"/>
</dbReference>
<accession>A0A2N0B5N5</accession>
<comment type="caution">
    <text evidence="5">The sequence shown here is derived from an EMBL/GenBank/DDBJ whole genome shotgun (WGS) entry which is preliminary data.</text>
</comment>
<dbReference type="OrthoDB" id="9792929at2"/>
<reference evidence="4 6" key="2">
    <citation type="journal article" date="2018" name="Microb. Genom.">
        <title>Deciphering the unexplored Leptospira diversity from soils uncovers genomic evolution to virulence.</title>
        <authorList>
            <person name="Thibeaux R."/>
            <person name="Iraola G."/>
            <person name="Ferres I."/>
            <person name="Bierque E."/>
            <person name="Girault D."/>
            <person name="Soupe-Gilbert M.E."/>
            <person name="Picardeau M."/>
            <person name="Goarant C."/>
        </authorList>
    </citation>
    <scope>NUCLEOTIDE SEQUENCE [LARGE SCALE GENOMIC DNA]</scope>
    <source>
        <strain evidence="4 6">ATI7-C-A5</strain>
    </source>
</reference>